<keyword evidence="2" id="KW-0812">Transmembrane</keyword>
<evidence type="ECO:0000313" key="4">
    <source>
        <dbReference type="Proteomes" id="UP000642819"/>
    </source>
</evidence>
<feature type="compositionally biased region" description="Basic and acidic residues" evidence="1">
    <location>
        <begin position="212"/>
        <end position="224"/>
    </location>
</feature>
<protein>
    <submittedName>
        <fullName evidence="3">Uncharacterized protein</fullName>
    </submittedName>
</protein>
<keyword evidence="4" id="KW-1185">Reference proteome</keyword>
<keyword evidence="2" id="KW-1133">Transmembrane helix</keyword>
<evidence type="ECO:0000256" key="2">
    <source>
        <dbReference type="SAM" id="Phobius"/>
    </source>
</evidence>
<dbReference type="RefSeq" id="WP_189350169.1">
    <property type="nucleotide sequence ID" value="NZ_BMXK01000008.1"/>
</dbReference>
<proteinExistence type="predicted"/>
<feature type="transmembrane region" description="Helical" evidence="2">
    <location>
        <begin position="177"/>
        <end position="198"/>
    </location>
</feature>
<keyword evidence="2" id="KW-0472">Membrane</keyword>
<comment type="caution">
    <text evidence="3">The sequence shown here is derived from an EMBL/GenBank/DDBJ whole genome shotgun (WGS) entry which is preliminary data.</text>
</comment>
<dbReference type="Proteomes" id="UP000642819">
    <property type="component" value="Unassembled WGS sequence"/>
</dbReference>
<organism evidence="3 4">
    <name type="scientific">Zhihengliuella salsuginis</name>
    <dbReference type="NCBI Taxonomy" id="578222"/>
    <lineage>
        <taxon>Bacteria</taxon>
        <taxon>Bacillati</taxon>
        <taxon>Actinomycetota</taxon>
        <taxon>Actinomycetes</taxon>
        <taxon>Micrococcales</taxon>
        <taxon>Micrococcaceae</taxon>
        <taxon>Zhihengliuella</taxon>
    </lineage>
</organism>
<reference evidence="4" key="1">
    <citation type="journal article" date="2019" name="Int. J. Syst. Evol. Microbiol.">
        <title>The Global Catalogue of Microorganisms (GCM) 10K type strain sequencing project: providing services to taxonomists for standard genome sequencing and annotation.</title>
        <authorList>
            <consortium name="The Broad Institute Genomics Platform"/>
            <consortium name="The Broad Institute Genome Sequencing Center for Infectious Disease"/>
            <person name="Wu L."/>
            <person name="Ma J."/>
        </authorList>
    </citation>
    <scope>NUCLEOTIDE SEQUENCE [LARGE SCALE GENOMIC DNA]</scope>
    <source>
        <strain evidence="4">KCTC 19466</strain>
    </source>
</reference>
<feature type="region of interest" description="Disordered" evidence="1">
    <location>
        <begin position="251"/>
        <end position="277"/>
    </location>
</feature>
<sequence>MSKYVRILTAIVAIVLGAAALVAGIGQKTFWAPSETLTAAIPGSVEEAPLTVIESGVDEVNDEPIEITVKGDGEFLLALGRSSDVDAWVGDASVNRVTEVDAEERVLKTVHEGSEDVVPNPKGSDLWVAEDTVEGETVYTWTEPAEGDWSLLLAADGTEPAPTDISVEWPNTATTPFSLGLIIVGALLVLFGLLRLLWPSKQGGSGAGAADDSTREVPEVDGKNGHGSVAKRLTAAVATVALTFSGATAAQAAESESAEPTSSESSPSPAEEQADDAPAHPVLMESQLERILADVERVVGAADESLDRKGLRERMTGDALSRRSANFGLRHSGVEMEAPEPIDGGNIRSAAVPSEAGWPRQIVVVTQSDGPVPLVNTLQQLSPRDNYKVVSSVSMLPASSFPGLSPKDDRVRMLEPGAGDGLSESPEKALDNLAAFLNEDSEEGQERFEENTFIDALHGKQNELKDANEDFGAVSFERSVNKEETVALSVPDAGAVVVGSITSTVTVEPKEEGGTIAWGDEDPMAPAYAKITGVDETSGPVDFTYSEPVVLYVPASGEEGKIRVIAAQSMFEDVTIEE</sequence>
<accession>A0ABQ3GIB4</accession>
<name>A0ABQ3GIB4_9MICC</name>
<feature type="region of interest" description="Disordered" evidence="1">
    <location>
        <begin position="204"/>
        <end position="227"/>
    </location>
</feature>
<evidence type="ECO:0000313" key="3">
    <source>
        <dbReference type="EMBL" id="GHD08508.1"/>
    </source>
</evidence>
<feature type="compositionally biased region" description="Low complexity" evidence="1">
    <location>
        <begin position="251"/>
        <end position="271"/>
    </location>
</feature>
<dbReference type="EMBL" id="BMXK01000008">
    <property type="protein sequence ID" value="GHD08508.1"/>
    <property type="molecule type" value="Genomic_DNA"/>
</dbReference>
<evidence type="ECO:0000256" key="1">
    <source>
        <dbReference type="SAM" id="MobiDB-lite"/>
    </source>
</evidence>
<gene>
    <name evidence="3" type="ORF">GCM10008096_20230</name>
</gene>